<dbReference type="EMBL" id="BARW01041210">
    <property type="protein sequence ID" value="GAJ23137.1"/>
    <property type="molecule type" value="Genomic_DNA"/>
</dbReference>
<feature type="non-terminal residue" evidence="1">
    <location>
        <position position="1"/>
    </location>
</feature>
<dbReference type="InterPro" id="IPR043166">
    <property type="entry name" value="LarA-like_C"/>
</dbReference>
<dbReference type="Gene3D" id="3.90.226.30">
    <property type="match status" value="1"/>
</dbReference>
<reference evidence="1" key="1">
    <citation type="journal article" date="2014" name="Front. Microbiol.">
        <title>High frequency of phylogenetically diverse reductive dehalogenase-homologous genes in deep subseafloor sedimentary metagenomes.</title>
        <authorList>
            <person name="Kawai M."/>
            <person name="Futagami T."/>
            <person name="Toyoda A."/>
            <person name="Takaki Y."/>
            <person name="Nishi S."/>
            <person name="Hori S."/>
            <person name="Arai W."/>
            <person name="Tsubouchi T."/>
            <person name="Morono Y."/>
            <person name="Uchiyama I."/>
            <person name="Ito T."/>
            <person name="Fujiyama A."/>
            <person name="Inagaki F."/>
            <person name="Takami H."/>
        </authorList>
    </citation>
    <scope>NUCLEOTIDE SEQUENCE</scope>
    <source>
        <strain evidence="1">Expedition CK06-06</strain>
    </source>
</reference>
<proteinExistence type="predicted"/>
<protein>
    <submittedName>
        <fullName evidence="1">Uncharacterized protein</fullName>
    </submittedName>
</protein>
<dbReference type="AlphaFoldDB" id="X1VRJ3"/>
<name>X1VRJ3_9ZZZZ</name>
<sequence>ARPRRVILVSALPQYLVEPLGMEAARTTNEAYQRALSGRRGRGTYVIPHGCTTKILQ</sequence>
<accession>X1VRJ3</accession>
<comment type="caution">
    <text evidence="1">The sequence shown here is derived from an EMBL/GenBank/DDBJ whole genome shotgun (WGS) entry which is preliminary data.</text>
</comment>
<evidence type="ECO:0000313" key="1">
    <source>
        <dbReference type="EMBL" id="GAJ23137.1"/>
    </source>
</evidence>
<gene>
    <name evidence="1" type="ORF">S12H4_61842</name>
</gene>
<organism evidence="1">
    <name type="scientific">marine sediment metagenome</name>
    <dbReference type="NCBI Taxonomy" id="412755"/>
    <lineage>
        <taxon>unclassified sequences</taxon>
        <taxon>metagenomes</taxon>
        <taxon>ecological metagenomes</taxon>
    </lineage>
</organism>